<comment type="function">
    <text evidence="6">Negative regulator of FtsZ ring formation; modulates the frequency and position of FtsZ ring formation. Inhibits FtsZ ring formation at polar sites. Interacts either with FtsZ or with one of its binding partners to promote depolymerization.</text>
</comment>
<keyword evidence="6" id="KW-0131">Cell cycle</keyword>
<evidence type="ECO:0000313" key="8">
    <source>
        <dbReference type="Proteomes" id="UP001055149"/>
    </source>
</evidence>
<gene>
    <name evidence="6 7" type="primary">ezrA</name>
    <name evidence="7" type="ORF">LPAF129_15970</name>
</gene>
<dbReference type="InterPro" id="IPR010379">
    <property type="entry name" value="EzrA"/>
</dbReference>
<accession>A0ABQ5JN66</accession>
<feature type="topological domain" description="Extracellular" evidence="6">
    <location>
        <begin position="1"/>
        <end position="3"/>
    </location>
</feature>
<evidence type="ECO:0000256" key="6">
    <source>
        <dbReference type="HAMAP-Rule" id="MF_00728"/>
    </source>
</evidence>
<evidence type="ECO:0000256" key="5">
    <source>
        <dbReference type="ARBA" id="ARBA00023210"/>
    </source>
</evidence>
<name>A0ABQ5JN66_9LACO</name>
<keyword evidence="2 6" id="KW-1133">Transmembrane helix</keyword>
<sequence length="572" mass="65675">MVVLLIAVIVIAIVAYLAILYFQRSYSEAITVEKNKVEKMANESLEDQLAKISQLNLSGESLTEFETLDKGYHFLKNRELPELSELLNDLTDAVHHYQFMRVSREIKLVQQKTAGAEQHASEIKEKLDLIQTSTKQHENILKELQEKYQSLRTVLLTKNFSFGPGIDALEEKSAEIEEDFGKYTKYSESGDFVSSEEPLNKLRSDMDAIEDAVEQIPPIFKNLHNVFPEQLEELTAGIKQMKDNHCIFTTDLSAKVAEITKECQENEHNLADLNLAAASELDEQIVTEIDHVYAEIESEYAAATILGNKFQELGQFLNHAQQQQKELKIELDRLGQNYTFNNQEEERAAQLDQQLNEIQQHYTQLEQTKEKKQDLVCSTAVAQLDDDKERLTNAEKEQQAINAGISGLWKEEKDALDAVENFDTEIHRMKREVEKLNLPGLPEDYLEYFFKVSDEIEALDAELNKMKIDMAEITRSLINTQSDLDVLNNKTIEIKDSSMLAERLLQYSNRYRNRYPEVEQAYQQSLIAFEKEFAYVEALDNISQAIDTVEPGAFKRISEQFEAEKDSLNTLV</sequence>
<dbReference type="Pfam" id="PF06160">
    <property type="entry name" value="EzrA"/>
    <property type="match status" value="1"/>
</dbReference>
<feature type="coiled-coil region" evidence="6">
    <location>
        <begin position="317"/>
        <end position="397"/>
    </location>
</feature>
<evidence type="ECO:0000256" key="3">
    <source>
        <dbReference type="ARBA" id="ARBA00023054"/>
    </source>
</evidence>
<keyword evidence="3 6" id="KW-0175">Coiled coil</keyword>
<dbReference type="EMBL" id="BQXH01000015">
    <property type="protein sequence ID" value="GKS81911.1"/>
    <property type="molecule type" value="Genomic_DNA"/>
</dbReference>
<proteinExistence type="inferred from homology"/>
<keyword evidence="8" id="KW-1185">Reference proteome</keyword>
<keyword evidence="6" id="KW-1003">Cell membrane</keyword>
<comment type="subcellular location">
    <subcellularLocation>
        <location evidence="6">Cell membrane</location>
        <topology evidence="6">Single-pass membrane protein</topology>
    </subcellularLocation>
    <text evidence="6">Colocalized with FtsZ to the nascent septal site.</text>
</comment>
<evidence type="ECO:0000256" key="1">
    <source>
        <dbReference type="ARBA" id="ARBA00022692"/>
    </source>
</evidence>
<reference evidence="7" key="1">
    <citation type="journal article" date="2022" name="Int. J. Syst. Evol. Microbiol.">
        <title>A novel species of lactic acid bacteria, Ligilactobacillus pabuli sp. nov., isolated from alfalfa silage.</title>
        <authorList>
            <person name="Tohno M."/>
            <person name="Tanizawa Y."/>
            <person name="Sawada H."/>
            <person name="Sakamoto M."/>
            <person name="Ohkuma M."/>
            <person name="Kobayashi H."/>
        </authorList>
    </citation>
    <scope>NUCLEOTIDE SEQUENCE</scope>
    <source>
        <strain evidence="7">AF129</strain>
    </source>
</reference>
<keyword evidence="6" id="KW-0132">Cell division</keyword>
<feature type="coiled-coil region" evidence="6">
    <location>
        <begin position="127"/>
        <end position="154"/>
    </location>
</feature>
<dbReference type="HAMAP" id="MF_00728">
    <property type="entry name" value="EzrA"/>
    <property type="match status" value="1"/>
</dbReference>
<keyword evidence="1 6" id="KW-0812">Transmembrane</keyword>
<dbReference type="RefSeq" id="WP_244055827.1">
    <property type="nucleotide sequence ID" value="NZ_BQXH01000015.1"/>
</dbReference>
<keyword evidence="5 6" id="KW-0717">Septation</keyword>
<feature type="topological domain" description="Cytoplasmic" evidence="6">
    <location>
        <begin position="23"/>
        <end position="572"/>
    </location>
</feature>
<comment type="caution">
    <text evidence="7">The sequence shown here is derived from an EMBL/GenBank/DDBJ whole genome shotgun (WGS) entry which is preliminary data.</text>
</comment>
<comment type="similarity">
    <text evidence="6">Belongs to the EzrA family.</text>
</comment>
<protein>
    <recommendedName>
        <fullName evidence="6">Septation ring formation regulator EzrA</fullName>
    </recommendedName>
</protein>
<keyword evidence="4 6" id="KW-0472">Membrane</keyword>
<dbReference type="Proteomes" id="UP001055149">
    <property type="component" value="Unassembled WGS sequence"/>
</dbReference>
<evidence type="ECO:0000256" key="4">
    <source>
        <dbReference type="ARBA" id="ARBA00023136"/>
    </source>
</evidence>
<evidence type="ECO:0000256" key="2">
    <source>
        <dbReference type="ARBA" id="ARBA00022989"/>
    </source>
</evidence>
<organism evidence="7 8">
    <name type="scientific">Ligilactobacillus pabuli</name>
    <dbReference type="NCBI Taxonomy" id="2886039"/>
    <lineage>
        <taxon>Bacteria</taxon>
        <taxon>Bacillati</taxon>
        <taxon>Bacillota</taxon>
        <taxon>Bacilli</taxon>
        <taxon>Lactobacillales</taxon>
        <taxon>Lactobacillaceae</taxon>
        <taxon>Ligilactobacillus</taxon>
    </lineage>
</organism>
<evidence type="ECO:0000313" key="7">
    <source>
        <dbReference type="EMBL" id="GKS81911.1"/>
    </source>
</evidence>